<dbReference type="Proteomes" id="UP000242791">
    <property type="component" value="Unassembled WGS sequence"/>
</dbReference>
<gene>
    <name evidence="1" type="ORF">ACJ73_09218</name>
</gene>
<comment type="caution">
    <text evidence="1">The sequence shown here is derived from an EMBL/GenBank/DDBJ whole genome shotgun (WGS) entry which is preliminary data.</text>
</comment>
<accession>A0A1J9PBA5</accession>
<proteinExistence type="predicted"/>
<name>A0A1J9PBA5_9EURO</name>
<dbReference type="OrthoDB" id="5230585at2759"/>
<evidence type="ECO:0000313" key="2">
    <source>
        <dbReference type="Proteomes" id="UP000242791"/>
    </source>
</evidence>
<keyword evidence="2" id="KW-1185">Reference proteome</keyword>
<reference evidence="1 2" key="1">
    <citation type="submission" date="2015-08" db="EMBL/GenBank/DDBJ databases">
        <title>Emmonsia species relationships and genome sequence.</title>
        <authorList>
            <person name="Cuomo C.A."/>
            <person name="Schwartz I.S."/>
            <person name="Kenyon C."/>
            <person name="De Hoog G.S."/>
            <person name="Govender N.P."/>
            <person name="Botha A."/>
            <person name="Moreno L."/>
            <person name="De Vries M."/>
            <person name="Munoz J.F."/>
            <person name="Stielow J.B."/>
        </authorList>
    </citation>
    <scope>NUCLEOTIDE SEQUENCE [LARGE SCALE GENOMIC DNA]</scope>
    <source>
        <strain evidence="1 2">EI222</strain>
    </source>
</reference>
<dbReference type="AlphaFoldDB" id="A0A1J9PBA5"/>
<dbReference type="EMBL" id="LGTZ01002493">
    <property type="protein sequence ID" value="OJD13310.1"/>
    <property type="molecule type" value="Genomic_DNA"/>
</dbReference>
<evidence type="ECO:0000313" key="1">
    <source>
        <dbReference type="EMBL" id="OJD13310.1"/>
    </source>
</evidence>
<dbReference type="VEuPathDB" id="FungiDB:ACJ73_09218"/>
<sequence>MTGIDDADGLLLTDDSMAMLSFASNVPVKQVVLDISLPSMIMCSKVKMRISSYYGKALLDSLALGYRFLKPCEQF</sequence>
<organism evidence="1 2">
    <name type="scientific">Blastomyces percursus</name>
    <dbReference type="NCBI Taxonomy" id="1658174"/>
    <lineage>
        <taxon>Eukaryota</taxon>
        <taxon>Fungi</taxon>
        <taxon>Dikarya</taxon>
        <taxon>Ascomycota</taxon>
        <taxon>Pezizomycotina</taxon>
        <taxon>Eurotiomycetes</taxon>
        <taxon>Eurotiomycetidae</taxon>
        <taxon>Onygenales</taxon>
        <taxon>Ajellomycetaceae</taxon>
        <taxon>Blastomyces</taxon>
    </lineage>
</organism>
<protein>
    <submittedName>
        <fullName evidence="1">Uncharacterized protein</fullName>
    </submittedName>
</protein>